<dbReference type="InterPro" id="IPR020904">
    <property type="entry name" value="Sc_DH/Rdtase_CS"/>
</dbReference>
<dbReference type="InterPro" id="IPR002347">
    <property type="entry name" value="SDR_fam"/>
</dbReference>
<dbReference type="FunFam" id="3.40.50.720:FF:000084">
    <property type="entry name" value="Short-chain dehydrogenase reductase"/>
    <property type="match status" value="1"/>
</dbReference>
<dbReference type="PRINTS" id="PR00080">
    <property type="entry name" value="SDRFAMILY"/>
</dbReference>
<protein>
    <submittedName>
        <fullName evidence="3">ABC transporter substrate-binding protein</fullName>
    </submittedName>
</protein>
<dbReference type="PRINTS" id="PR00081">
    <property type="entry name" value="GDHRDH"/>
</dbReference>
<dbReference type="GO" id="GO:0016616">
    <property type="term" value="F:oxidoreductase activity, acting on the CH-OH group of donors, NAD or NADP as acceptor"/>
    <property type="evidence" value="ECO:0007669"/>
    <property type="project" value="TreeGrafter"/>
</dbReference>
<dbReference type="PROSITE" id="PS00061">
    <property type="entry name" value="ADH_SHORT"/>
    <property type="match status" value="1"/>
</dbReference>
<dbReference type="PANTHER" id="PTHR42760">
    <property type="entry name" value="SHORT-CHAIN DEHYDROGENASES/REDUCTASES FAMILY MEMBER"/>
    <property type="match status" value="1"/>
</dbReference>
<evidence type="ECO:0000259" key="2">
    <source>
        <dbReference type="SMART" id="SM00822"/>
    </source>
</evidence>
<dbReference type="InterPro" id="IPR036291">
    <property type="entry name" value="NAD(P)-bd_dom_sf"/>
</dbReference>
<comment type="caution">
    <text evidence="3">The sequence shown here is derived from an EMBL/GenBank/DDBJ whole genome shotgun (WGS) entry which is preliminary data.</text>
</comment>
<dbReference type="InterPro" id="IPR057326">
    <property type="entry name" value="KR_dom"/>
</dbReference>
<feature type="domain" description="Ketoreductase" evidence="2">
    <location>
        <begin position="7"/>
        <end position="183"/>
    </location>
</feature>
<dbReference type="Gene3D" id="3.40.50.720">
    <property type="entry name" value="NAD(P)-binding Rossmann-like Domain"/>
    <property type="match status" value="1"/>
</dbReference>
<proteinExistence type="inferred from homology"/>
<comment type="similarity">
    <text evidence="1">Belongs to the short-chain dehydrogenases/reductases (SDR) family.</text>
</comment>
<dbReference type="PATRIC" id="fig|37636.3.peg.2618"/>
<dbReference type="PANTHER" id="PTHR42760:SF40">
    <property type="entry name" value="3-OXOACYL-[ACYL-CARRIER-PROTEIN] REDUCTASE, CHLOROPLASTIC"/>
    <property type="match status" value="1"/>
</dbReference>
<accession>A0A0N0IR54</accession>
<evidence type="ECO:0000256" key="1">
    <source>
        <dbReference type="ARBA" id="ARBA00006484"/>
    </source>
</evidence>
<organism evidence="3 4">
    <name type="scientific">Thermus scotoductus</name>
    <dbReference type="NCBI Taxonomy" id="37636"/>
    <lineage>
        <taxon>Bacteria</taxon>
        <taxon>Thermotogati</taxon>
        <taxon>Deinococcota</taxon>
        <taxon>Deinococci</taxon>
        <taxon>Thermales</taxon>
        <taxon>Thermaceae</taxon>
        <taxon>Thermus</taxon>
    </lineage>
</organism>
<dbReference type="Proteomes" id="UP000053099">
    <property type="component" value="Unassembled WGS sequence"/>
</dbReference>
<name>A0A0N0IR54_THESC</name>
<reference evidence="3 4" key="1">
    <citation type="submission" date="2015-09" db="EMBL/GenBank/DDBJ databases">
        <title>Draft genome sequence of Thermus scotoductus strain K1 isolated from a geothermal spring in Nagorno-Karabakh, Armenia.</title>
        <authorList>
            <person name="Saghatelyan A."/>
            <person name="Poghosyan L."/>
            <person name="Panosyan H."/>
            <person name="Birkeland N.-K."/>
        </authorList>
    </citation>
    <scope>NUCLEOTIDE SEQUENCE [LARGE SCALE GENOMIC DNA]</scope>
    <source>
        <strain evidence="3 4">K1</strain>
    </source>
</reference>
<dbReference type="AlphaFoldDB" id="A0A0N0IR54"/>
<dbReference type="SUPFAM" id="SSF51735">
    <property type="entry name" value="NAD(P)-binding Rossmann-fold domains"/>
    <property type="match status" value="1"/>
</dbReference>
<dbReference type="Pfam" id="PF13561">
    <property type="entry name" value="adh_short_C2"/>
    <property type="match status" value="1"/>
</dbReference>
<evidence type="ECO:0000313" key="3">
    <source>
        <dbReference type="EMBL" id="KPD32356.1"/>
    </source>
</evidence>
<sequence length="243" mass="25399">MPGLEGWPVLVVGATRGIGLAVAEVLAAQGARVGITGRDPRRVEAVARSLGAWGAALDVRNREAIQGVVARFAEEVGLYGLVYNAGISPAFTRAEKLEPEVWDQVLAVNLTGAFLVAQAFAQRLEGEGSIVLVGSVLSLKGGKRLAAYTAAKAGLWGLARSLALDWAERGIRVNLVAPGWTETEMTEGLRDHPVLGPKLLEGIPLGRMARPQEVARVVAFLLAPENGYLTGGVYAVDGGVSAG</sequence>
<evidence type="ECO:0000313" key="4">
    <source>
        <dbReference type="Proteomes" id="UP000053099"/>
    </source>
</evidence>
<gene>
    <name evidence="3" type="ORF">AN926_04345</name>
</gene>
<dbReference type="EMBL" id="LJJR01000008">
    <property type="protein sequence ID" value="KPD32356.1"/>
    <property type="molecule type" value="Genomic_DNA"/>
</dbReference>
<dbReference type="SMART" id="SM00822">
    <property type="entry name" value="PKS_KR"/>
    <property type="match status" value="1"/>
</dbReference>
<dbReference type="GO" id="GO:0030497">
    <property type="term" value="P:fatty acid elongation"/>
    <property type="evidence" value="ECO:0007669"/>
    <property type="project" value="TreeGrafter"/>
</dbReference>